<evidence type="ECO:0000313" key="3">
    <source>
        <dbReference type="Proteomes" id="UP000033423"/>
    </source>
</evidence>
<gene>
    <name evidence="2" type="ORF">MBAV_005301</name>
</gene>
<evidence type="ECO:0000256" key="1">
    <source>
        <dbReference type="SAM" id="MobiDB-lite"/>
    </source>
</evidence>
<feature type="region of interest" description="Disordered" evidence="1">
    <location>
        <begin position="1"/>
        <end position="28"/>
    </location>
</feature>
<keyword evidence="3" id="KW-1185">Reference proteome</keyword>
<organism evidence="2 3">
    <name type="scientific">Candidatus Magnetobacterium bavaricum</name>
    <dbReference type="NCBI Taxonomy" id="29290"/>
    <lineage>
        <taxon>Bacteria</taxon>
        <taxon>Pseudomonadati</taxon>
        <taxon>Nitrospirota</taxon>
        <taxon>Thermodesulfovibrionia</taxon>
        <taxon>Thermodesulfovibrionales</taxon>
        <taxon>Candidatus Magnetobacteriaceae</taxon>
        <taxon>Candidatus Magnetobacterium</taxon>
    </lineage>
</organism>
<dbReference type="Proteomes" id="UP000033423">
    <property type="component" value="Unassembled WGS sequence"/>
</dbReference>
<accession>A0A0F3GKZ5</accession>
<proteinExistence type="predicted"/>
<dbReference type="EMBL" id="LACI01002292">
    <property type="protein sequence ID" value="KJU82502.1"/>
    <property type="molecule type" value="Genomic_DNA"/>
</dbReference>
<reference evidence="2 3" key="1">
    <citation type="submission" date="2015-02" db="EMBL/GenBank/DDBJ databases">
        <title>Single-cell genomics of uncultivated deep-branching MTB reveals a conserved set of magnetosome genes.</title>
        <authorList>
            <person name="Kolinko S."/>
            <person name="Richter M."/>
            <person name="Glockner F.O."/>
            <person name="Brachmann A."/>
            <person name="Schuler D."/>
        </authorList>
    </citation>
    <scope>NUCLEOTIDE SEQUENCE [LARGE SCALE GENOMIC DNA]</scope>
    <source>
        <strain evidence="2">TM-1</strain>
    </source>
</reference>
<sequence length="55" mass="5471">MVNNGVKGSATPGIKGGPAGGLAGEVKEGAEPPFFSLDAATHDFLMHPHVTGIGK</sequence>
<protein>
    <submittedName>
        <fullName evidence="2">Uncharacterized protein</fullName>
    </submittedName>
</protein>
<feature type="compositionally biased region" description="Gly residues" evidence="1">
    <location>
        <begin position="14"/>
        <end position="23"/>
    </location>
</feature>
<name>A0A0F3GKZ5_9BACT</name>
<evidence type="ECO:0000313" key="2">
    <source>
        <dbReference type="EMBL" id="KJU82502.1"/>
    </source>
</evidence>
<dbReference type="AlphaFoldDB" id="A0A0F3GKZ5"/>
<comment type="caution">
    <text evidence="2">The sequence shown here is derived from an EMBL/GenBank/DDBJ whole genome shotgun (WGS) entry which is preliminary data.</text>
</comment>